<gene>
    <name evidence="1" type="ORF">COCNU_06G018250</name>
</gene>
<organism evidence="1 2">
    <name type="scientific">Cocos nucifera</name>
    <name type="common">Coconut palm</name>
    <dbReference type="NCBI Taxonomy" id="13894"/>
    <lineage>
        <taxon>Eukaryota</taxon>
        <taxon>Viridiplantae</taxon>
        <taxon>Streptophyta</taxon>
        <taxon>Embryophyta</taxon>
        <taxon>Tracheophyta</taxon>
        <taxon>Spermatophyta</taxon>
        <taxon>Magnoliopsida</taxon>
        <taxon>Liliopsida</taxon>
        <taxon>Arecaceae</taxon>
        <taxon>Arecoideae</taxon>
        <taxon>Cocoseae</taxon>
        <taxon>Attaleinae</taxon>
        <taxon>Cocos</taxon>
    </lineage>
</organism>
<sequence>MARSGDLGFALLAFRSELTEKDLIVIHSQFNIPPEFKLEVPKPEERVCNPPPGRIGGLSSLKALGPKVLQKRKADATRGRSIHPRVELLPVLPAIEIEGSDPHNIEDLQIEPTNGEETAGTTANGAPFIEGAEVSETVLGGTPKTMLGKESVAETSGTTSIRVEVQAFALDDYSLACEAFTNFLYLADASKLLVEPLKMRRKALDCFIRLAHYLNEFMENIADLSSKAASFEVEVAILKKAKDQLSKAVGEGSNRAKATEKF</sequence>
<proteinExistence type="predicted"/>
<keyword evidence="2" id="KW-1185">Reference proteome</keyword>
<dbReference type="Proteomes" id="UP000797356">
    <property type="component" value="Chromosome 6"/>
</dbReference>
<accession>A0A8K0ID01</accession>
<evidence type="ECO:0000313" key="1">
    <source>
        <dbReference type="EMBL" id="KAG1347996.1"/>
    </source>
</evidence>
<dbReference type="AlphaFoldDB" id="A0A8K0ID01"/>
<name>A0A8K0ID01_COCNU</name>
<reference evidence="1" key="1">
    <citation type="journal article" date="2017" name="Gigascience">
        <title>The genome draft of coconut (Cocos nucifera).</title>
        <authorList>
            <person name="Xiao Y."/>
            <person name="Xu P."/>
            <person name="Fan H."/>
            <person name="Baudouin L."/>
            <person name="Xia W."/>
            <person name="Bocs S."/>
            <person name="Xu J."/>
            <person name="Li Q."/>
            <person name="Guo A."/>
            <person name="Zhou L."/>
            <person name="Li J."/>
            <person name="Wu Y."/>
            <person name="Ma Z."/>
            <person name="Armero A."/>
            <person name="Issali A.E."/>
            <person name="Liu N."/>
            <person name="Peng M."/>
            <person name="Yang Y."/>
        </authorList>
    </citation>
    <scope>NUCLEOTIDE SEQUENCE</scope>
    <source>
        <tissue evidence="1">Spear leaf of Hainan Tall coconut</tissue>
    </source>
</reference>
<evidence type="ECO:0000313" key="2">
    <source>
        <dbReference type="Proteomes" id="UP000797356"/>
    </source>
</evidence>
<comment type="caution">
    <text evidence="1">The sequence shown here is derived from an EMBL/GenBank/DDBJ whole genome shotgun (WGS) entry which is preliminary data.</text>
</comment>
<protein>
    <submittedName>
        <fullName evidence="1">Uncharacterized protein</fullName>
    </submittedName>
</protein>
<dbReference type="EMBL" id="CM017877">
    <property type="protein sequence ID" value="KAG1347996.1"/>
    <property type="molecule type" value="Genomic_DNA"/>
</dbReference>
<reference evidence="1" key="2">
    <citation type="submission" date="2019-07" db="EMBL/GenBank/DDBJ databases">
        <authorList>
            <person name="Yang Y."/>
            <person name="Bocs S."/>
            <person name="Baudouin L."/>
        </authorList>
    </citation>
    <scope>NUCLEOTIDE SEQUENCE</scope>
    <source>
        <tissue evidence="1">Spear leaf of Hainan Tall coconut</tissue>
    </source>
</reference>